<feature type="domain" description="DUF4440" evidence="1">
    <location>
        <begin position="8"/>
        <end position="115"/>
    </location>
</feature>
<dbReference type="RefSeq" id="WP_156639964.1">
    <property type="nucleotide sequence ID" value="NZ_WOXT01000001.1"/>
</dbReference>
<dbReference type="Proteomes" id="UP000479692">
    <property type="component" value="Unassembled WGS sequence"/>
</dbReference>
<name>A0A7C9LGA5_9GAMM</name>
<dbReference type="InterPro" id="IPR032710">
    <property type="entry name" value="NTF2-like_dom_sf"/>
</dbReference>
<accession>A0A7C9LGA5</accession>
<dbReference type="AlphaFoldDB" id="A0A7C9LGA5"/>
<dbReference type="Gene3D" id="3.10.450.50">
    <property type="match status" value="1"/>
</dbReference>
<organism evidence="2 3">
    <name type="scientific">Noviluteimonas gilva</name>
    <dbReference type="NCBI Taxonomy" id="2682097"/>
    <lineage>
        <taxon>Bacteria</taxon>
        <taxon>Pseudomonadati</taxon>
        <taxon>Pseudomonadota</taxon>
        <taxon>Gammaproteobacteria</taxon>
        <taxon>Lysobacterales</taxon>
        <taxon>Lysobacteraceae</taxon>
        <taxon>Noviluteimonas</taxon>
    </lineage>
</organism>
<dbReference type="Pfam" id="PF14534">
    <property type="entry name" value="DUF4440"/>
    <property type="match status" value="1"/>
</dbReference>
<keyword evidence="3" id="KW-1185">Reference proteome</keyword>
<dbReference type="InterPro" id="IPR027843">
    <property type="entry name" value="DUF4440"/>
</dbReference>
<evidence type="ECO:0000313" key="3">
    <source>
        <dbReference type="Proteomes" id="UP000479692"/>
    </source>
</evidence>
<dbReference type="EMBL" id="WOXT01000001">
    <property type="protein sequence ID" value="MUV13040.1"/>
    <property type="molecule type" value="Genomic_DNA"/>
</dbReference>
<comment type="caution">
    <text evidence="2">The sequence shown here is derived from an EMBL/GenBank/DDBJ whole genome shotgun (WGS) entry which is preliminary data.</text>
</comment>
<evidence type="ECO:0000259" key="1">
    <source>
        <dbReference type="Pfam" id="PF14534"/>
    </source>
</evidence>
<gene>
    <name evidence="2" type="ORF">GN331_02360</name>
</gene>
<proteinExistence type="predicted"/>
<dbReference type="SUPFAM" id="SSF54427">
    <property type="entry name" value="NTF2-like"/>
    <property type="match status" value="1"/>
</dbReference>
<sequence length="135" mass="15160">MPDTDKDLIALEHRFWQSMVDGDTDTALGLLAEPALMVSSHGSMQFDHAGYRKMAEDPRFALKAFDLSNTKVLRPSDDVAIVTYEVDQTTTAADREERVRMSDSSTWVRRDGKWLCAIHTETAMTDAPAKQMQGH</sequence>
<protein>
    <submittedName>
        <fullName evidence="2">DUF4440 domain-containing protein</fullName>
    </submittedName>
</protein>
<reference evidence="2 3" key="1">
    <citation type="submission" date="2019-12" db="EMBL/GenBank/DDBJ databases">
        <authorList>
            <person name="Xu J."/>
        </authorList>
    </citation>
    <scope>NUCLEOTIDE SEQUENCE [LARGE SCALE GENOMIC DNA]</scope>
    <source>
        <strain evidence="2 3">HX-5-24</strain>
    </source>
</reference>
<evidence type="ECO:0000313" key="2">
    <source>
        <dbReference type="EMBL" id="MUV13040.1"/>
    </source>
</evidence>